<sequence>MVWHKSPLHPILITIALSAGLVAIPASLSRAQSGANTPARSEIKVGWNSFEPPETGAPGRRVGGGTRSICPAEARELTALVPQTNMGRTITARPTVILYVPALPTEMNVEFTVTAVSEDNYTQVSQQSFQTKGGSTIALPLPETETSLDVGKLYYWDFSIVCNPKDKSGNIVVGGWIDRIEPTPTLTAELQNASPEEAFEIYSREYIWYDAAATLAEQRRAAPDDKTLAKTWQDLLTSVGLEEIANAPLATMTSAPNTQSSAP</sequence>
<comment type="caution">
    <text evidence="1">The sequence shown here is derived from an EMBL/GenBank/DDBJ whole genome shotgun (WGS) entry which is preliminary data.</text>
</comment>
<protein>
    <submittedName>
        <fullName evidence="1">DUF928 domain-containing protein</fullName>
    </submittedName>
</protein>
<dbReference type="EMBL" id="DSPX01000175">
    <property type="protein sequence ID" value="HGG02316.1"/>
    <property type="molecule type" value="Genomic_DNA"/>
</dbReference>
<proteinExistence type="predicted"/>
<name>A0A7C3VTL1_9CYAN</name>
<reference evidence="1" key="1">
    <citation type="journal article" date="2020" name="mSystems">
        <title>Genome- and Community-Level Interaction Insights into Carbon Utilization and Element Cycling Functions of Hydrothermarchaeota in Hydrothermal Sediment.</title>
        <authorList>
            <person name="Zhou Z."/>
            <person name="Liu Y."/>
            <person name="Xu W."/>
            <person name="Pan J."/>
            <person name="Luo Z.H."/>
            <person name="Li M."/>
        </authorList>
    </citation>
    <scope>NUCLEOTIDE SEQUENCE [LARGE SCALE GENOMIC DNA]</scope>
    <source>
        <strain evidence="1">SpSt-374</strain>
    </source>
</reference>
<organism evidence="1">
    <name type="scientific">Planktothricoides sp. SpSt-374</name>
    <dbReference type="NCBI Taxonomy" id="2282167"/>
    <lineage>
        <taxon>Bacteria</taxon>
        <taxon>Bacillati</taxon>
        <taxon>Cyanobacteriota</taxon>
        <taxon>Cyanophyceae</taxon>
        <taxon>Oscillatoriophycideae</taxon>
        <taxon>Oscillatoriales</taxon>
        <taxon>Oscillatoriaceae</taxon>
        <taxon>Planktothricoides</taxon>
    </lineage>
</organism>
<dbReference type="InterPro" id="IPR010328">
    <property type="entry name" value="DUF928"/>
</dbReference>
<gene>
    <name evidence="1" type="ORF">ENR15_17160</name>
</gene>
<dbReference type="AlphaFoldDB" id="A0A7C3VTL1"/>
<evidence type="ECO:0000313" key="1">
    <source>
        <dbReference type="EMBL" id="HGG02316.1"/>
    </source>
</evidence>
<accession>A0A7C3VTL1</accession>
<dbReference type="Pfam" id="PF06051">
    <property type="entry name" value="DUF928"/>
    <property type="match status" value="1"/>
</dbReference>